<keyword evidence="3" id="KW-1185">Reference proteome</keyword>
<dbReference type="PANTHER" id="PTHR10742">
    <property type="entry name" value="FLAVIN MONOAMINE OXIDASE"/>
    <property type="match status" value="1"/>
</dbReference>
<dbReference type="InterPro" id="IPR036188">
    <property type="entry name" value="FAD/NAD-bd_sf"/>
</dbReference>
<dbReference type="SUPFAM" id="SSF51905">
    <property type="entry name" value="FAD/NAD(P)-binding domain"/>
    <property type="match status" value="1"/>
</dbReference>
<dbReference type="InterPro" id="IPR002937">
    <property type="entry name" value="Amino_oxidase"/>
</dbReference>
<reference evidence="2" key="1">
    <citation type="journal article" date="2019" name="Environ. Microbiol.">
        <title>Fungal ecological strategies reflected in gene transcription - a case study of two litter decomposers.</title>
        <authorList>
            <person name="Barbi F."/>
            <person name="Kohler A."/>
            <person name="Barry K."/>
            <person name="Baskaran P."/>
            <person name="Daum C."/>
            <person name="Fauchery L."/>
            <person name="Ihrmark K."/>
            <person name="Kuo A."/>
            <person name="LaButti K."/>
            <person name="Lipzen A."/>
            <person name="Morin E."/>
            <person name="Grigoriev I.V."/>
            <person name="Henrissat B."/>
            <person name="Lindahl B."/>
            <person name="Martin F."/>
        </authorList>
    </citation>
    <scope>NUCLEOTIDE SEQUENCE</scope>
    <source>
        <strain evidence="2">JB14</strain>
    </source>
</reference>
<dbReference type="Pfam" id="PF01593">
    <property type="entry name" value="Amino_oxidase"/>
    <property type="match status" value="1"/>
</dbReference>
<sequence length="563" mass="62854">MGPLAYHFLKKISSLPPANTTEDSEIYSPIIPDESDILKGYSSYIVYGLGDKKPERRKKVLIIGAGTSGLCAGYELNKSGFEVEILEASSRVGGRVKTFRDPIFAPGLHGEGGAMRIPSNHFLTMGYINKFGLPLFPFEMENKFIYLRGLGKTLTYAQFNQMLKSRDPTLLALFPGLREEEKGKTCDDLWDEAVAPVYELFAKYYQDNPKNLATAYKEVTQAFDKYTLRTFLSDFARWSPDAINLYDLGNAHVVFENGFIESWKDSFLSSNQGGESAKMQQLQGGMDTLPLCFIRDRTIDTNTLIDKIRFGARVTHIEETSDGVTSDSRSSIKLTYDTQAGQRSVVGDWLIIAIPYTALRVITRSKPFSPLKELAIRTVRYVEVTKVLLQYRERWWKKEFEKEGQGTDGGVVTDLPIRYTMFPREADSDMARASDRGVVMAAYTFEQDATILGSMSPANRALQAARDLDTIFGDANSLPLLEASAAQVFPSDELAGGSAFTYFAPMQKSMFLEDMCRAEWDKRVFFAGEQASYTHGWIQGAFEAGLRCAAELYGEATSGILPS</sequence>
<evidence type="ECO:0000313" key="2">
    <source>
        <dbReference type="EMBL" id="KAE9392621.1"/>
    </source>
</evidence>
<dbReference type="GO" id="GO:0009063">
    <property type="term" value="P:amino acid catabolic process"/>
    <property type="evidence" value="ECO:0007669"/>
    <property type="project" value="TreeGrafter"/>
</dbReference>
<dbReference type="GO" id="GO:0001716">
    <property type="term" value="F:L-amino-acid oxidase activity"/>
    <property type="evidence" value="ECO:0007669"/>
    <property type="project" value="TreeGrafter"/>
</dbReference>
<organism evidence="2 3">
    <name type="scientific">Gymnopus androsaceus JB14</name>
    <dbReference type="NCBI Taxonomy" id="1447944"/>
    <lineage>
        <taxon>Eukaryota</taxon>
        <taxon>Fungi</taxon>
        <taxon>Dikarya</taxon>
        <taxon>Basidiomycota</taxon>
        <taxon>Agaricomycotina</taxon>
        <taxon>Agaricomycetes</taxon>
        <taxon>Agaricomycetidae</taxon>
        <taxon>Agaricales</taxon>
        <taxon>Marasmiineae</taxon>
        <taxon>Omphalotaceae</taxon>
        <taxon>Gymnopus</taxon>
    </lineage>
</organism>
<dbReference type="PANTHER" id="PTHR10742:SF342">
    <property type="entry name" value="AMINE OXIDASE"/>
    <property type="match status" value="1"/>
</dbReference>
<accession>A0A6A4H3I2</accession>
<dbReference type="Gene3D" id="3.50.50.60">
    <property type="entry name" value="FAD/NAD(P)-binding domain"/>
    <property type="match status" value="1"/>
</dbReference>
<dbReference type="InterPro" id="IPR050281">
    <property type="entry name" value="Flavin_monoamine_oxidase"/>
</dbReference>
<protein>
    <submittedName>
        <fullName evidence="2">FAD/NAD(P)-binding domain-containing protein</fullName>
    </submittedName>
</protein>
<dbReference type="Proteomes" id="UP000799118">
    <property type="component" value="Unassembled WGS sequence"/>
</dbReference>
<dbReference type="Gene3D" id="3.90.660.10">
    <property type="match status" value="1"/>
</dbReference>
<name>A0A6A4H3I2_9AGAR</name>
<proteinExistence type="predicted"/>
<feature type="domain" description="Amine oxidase" evidence="1">
    <location>
        <begin position="68"/>
        <end position="552"/>
    </location>
</feature>
<evidence type="ECO:0000259" key="1">
    <source>
        <dbReference type="Pfam" id="PF01593"/>
    </source>
</evidence>
<gene>
    <name evidence="2" type="ORF">BT96DRAFT_924602</name>
</gene>
<dbReference type="EMBL" id="ML769591">
    <property type="protein sequence ID" value="KAE9392621.1"/>
    <property type="molecule type" value="Genomic_DNA"/>
</dbReference>
<dbReference type="SUPFAM" id="SSF54373">
    <property type="entry name" value="FAD-linked reductases, C-terminal domain"/>
    <property type="match status" value="1"/>
</dbReference>
<dbReference type="AlphaFoldDB" id="A0A6A4H3I2"/>
<evidence type="ECO:0000313" key="3">
    <source>
        <dbReference type="Proteomes" id="UP000799118"/>
    </source>
</evidence>
<dbReference type="Gene3D" id="1.20.1440.240">
    <property type="match status" value="1"/>
</dbReference>
<dbReference type="OrthoDB" id="7777654at2759"/>